<keyword evidence="2" id="KW-0812">Transmembrane</keyword>
<dbReference type="PANTHER" id="PTHR35792:SF2">
    <property type="entry name" value="GENERAL STRESS PROTEIN"/>
    <property type="match status" value="1"/>
</dbReference>
<dbReference type="Gene3D" id="1.20.120.20">
    <property type="entry name" value="Apolipoprotein"/>
    <property type="match status" value="1"/>
</dbReference>
<dbReference type="PANTHER" id="PTHR35792">
    <property type="entry name" value="GENERAL STRESS PROTEIN"/>
    <property type="match status" value="1"/>
</dbReference>
<reference evidence="4" key="1">
    <citation type="submission" date="2016-11" db="EMBL/GenBank/DDBJ databases">
        <authorList>
            <person name="Varghese N."/>
            <person name="Submissions S."/>
        </authorList>
    </citation>
    <scope>NUCLEOTIDE SEQUENCE [LARGE SCALE GENOMIC DNA]</scope>
    <source>
        <strain evidence="4">DSM 22623</strain>
    </source>
</reference>
<evidence type="ECO:0000313" key="4">
    <source>
        <dbReference type="Proteomes" id="UP000184432"/>
    </source>
</evidence>
<dbReference type="Pfam" id="PF12732">
    <property type="entry name" value="YtxH"/>
    <property type="match status" value="1"/>
</dbReference>
<proteinExistence type="predicted"/>
<evidence type="ECO:0000256" key="1">
    <source>
        <dbReference type="SAM" id="Coils"/>
    </source>
</evidence>
<dbReference type="RefSeq" id="WP_073316552.1">
    <property type="nucleotide sequence ID" value="NZ_FQYP01000005.1"/>
</dbReference>
<dbReference type="InterPro" id="IPR052928">
    <property type="entry name" value="Desiccation-related_membrane"/>
</dbReference>
<evidence type="ECO:0000256" key="2">
    <source>
        <dbReference type="SAM" id="Phobius"/>
    </source>
</evidence>
<keyword evidence="4" id="KW-1185">Reference proteome</keyword>
<dbReference type="Proteomes" id="UP000184432">
    <property type="component" value="Unassembled WGS sequence"/>
</dbReference>
<feature type="coiled-coil region" evidence="1">
    <location>
        <begin position="82"/>
        <end position="109"/>
    </location>
</feature>
<dbReference type="AlphaFoldDB" id="A0A1M6GNE4"/>
<keyword evidence="2" id="KW-0472">Membrane</keyword>
<evidence type="ECO:0000313" key="3">
    <source>
        <dbReference type="EMBL" id="SHJ11487.1"/>
    </source>
</evidence>
<dbReference type="STRING" id="570521.SAMN04488508_105367"/>
<keyword evidence="2" id="KW-1133">Transmembrane helix</keyword>
<organism evidence="3 4">
    <name type="scientific">Aquimarina spongiae</name>
    <dbReference type="NCBI Taxonomy" id="570521"/>
    <lineage>
        <taxon>Bacteria</taxon>
        <taxon>Pseudomonadati</taxon>
        <taxon>Bacteroidota</taxon>
        <taxon>Flavobacteriia</taxon>
        <taxon>Flavobacteriales</taxon>
        <taxon>Flavobacteriaceae</taxon>
        <taxon>Aquimarina</taxon>
    </lineage>
</organism>
<dbReference type="EMBL" id="FQYP01000005">
    <property type="protein sequence ID" value="SHJ11487.1"/>
    <property type="molecule type" value="Genomic_DNA"/>
</dbReference>
<name>A0A1M6GNE4_9FLAO</name>
<dbReference type="OrthoDB" id="598035at2"/>
<dbReference type="SUPFAM" id="SSF58113">
    <property type="entry name" value="Apolipoprotein A-I"/>
    <property type="match status" value="1"/>
</dbReference>
<feature type="transmembrane region" description="Helical" evidence="2">
    <location>
        <begin position="6"/>
        <end position="26"/>
    </location>
</feature>
<keyword evidence="1" id="KW-0175">Coiled coil</keyword>
<accession>A0A1M6GNE4</accession>
<sequence>MSNNSNTVLGVLAGTAIGATLGILFAPDKGSNTRKKIVEEASATRDRIADEAITLKDQMAATLSTKKETLDDQLEAIVSDASHQAEDLITSLEKKLDRLKARTKKLQKTS</sequence>
<protein>
    <submittedName>
        <fullName evidence="3">Gas vesicle protein</fullName>
    </submittedName>
</protein>
<gene>
    <name evidence="3" type="ORF">SAMN04488508_105367</name>
</gene>
<dbReference type="InterPro" id="IPR024623">
    <property type="entry name" value="YtxH"/>
</dbReference>